<dbReference type="GeneTree" id="ENSGT00940000156901"/>
<dbReference type="InterPro" id="IPR000742">
    <property type="entry name" value="EGF"/>
</dbReference>
<proteinExistence type="predicted"/>
<keyword evidence="5 15" id="KW-0245">EGF-like domain</keyword>
<reference evidence="19" key="2">
    <citation type="submission" date="2025-08" db="UniProtKB">
        <authorList>
            <consortium name="Ensembl"/>
        </authorList>
    </citation>
    <scope>IDENTIFICATION</scope>
    <source>
        <strain evidence="19">Thoroughbred</strain>
    </source>
</reference>
<evidence type="ECO:0000256" key="4">
    <source>
        <dbReference type="ARBA" id="ARBA00022525"/>
    </source>
</evidence>
<evidence type="ECO:0000313" key="20">
    <source>
        <dbReference type="Proteomes" id="UP000002281"/>
    </source>
</evidence>
<keyword evidence="12 15" id="KW-1015">Disulfide bond</keyword>
<feature type="transmembrane region" description="Helical" evidence="17">
    <location>
        <begin position="316"/>
        <end position="338"/>
    </location>
</feature>
<feature type="compositionally biased region" description="Basic residues" evidence="16">
    <location>
        <begin position="30"/>
        <end position="42"/>
    </location>
</feature>
<evidence type="ECO:0000256" key="10">
    <source>
        <dbReference type="ARBA" id="ARBA00023030"/>
    </source>
</evidence>
<feature type="compositionally biased region" description="Basic and acidic residues" evidence="16">
    <location>
        <begin position="83"/>
        <end position="93"/>
    </location>
</feature>
<dbReference type="SUPFAM" id="SSF57196">
    <property type="entry name" value="EGF/Laminin"/>
    <property type="match status" value="1"/>
</dbReference>
<feature type="compositionally biased region" description="Low complexity" evidence="16">
    <location>
        <begin position="14"/>
        <end position="29"/>
    </location>
</feature>
<dbReference type="GO" id="GO:0005886">
    <property type="term" value="C:plasma membrane"/>
    <property type="evidence" value="ECO:0000318"/>
    <property type="project" value="GO_Central"/>
</dbReference>
<evidence type="ECO:0000256" key="1">
    <source>
        <dbReference type="ARBA" id="ARBA00004239"/>
    </source>
</evidence>
<evidence type="ECO:0000256" key="3">
    <source>
        <dbReference type="ARBA" id="ARBA00022475"/>
    </source>
</evidence>
<dbReference type="Proteomes" id="UP000002281">
    <property type="component" value="Chromosome 14"/>
</dbReference>
<evidence type="ECO:0000256" key="7">
    <source>
        <dbReference type="ARBA" id="ARBA00022692"/>
    </source>
</evidence>
<dbReference type="PANTHER" id="PTHR10740:SF4">
    <property type="entry name" value="PROHEPARIN-BINDING EGF-LIKE GROWTH FACTOR"/>
    <property type="match status" value="1"/>
</dbReference>
<evidence type="ECO:0000256" key="6">
    <source>
        <dbReference type="ARBA" id="ARBA00022674"/>
    </source>
</evidence>
<dbReference type="PROSITE" id="PS50026">
    <property type="entry name" value="EGF_3"/>
    <property type="match status" value="1"/>
</dbReference>
<dbReference type="GO" id="GO:0007173">
    <property type="term" value="P:epidermal growth factor receptor signaling pathway"/>
    <property type="evidence" value="ECO:0000318"/>
    <property type="project" value="GO_Central"/>
</dbReference>
<dbReference type="AlphaFoldDB" id="F6RH07"/>
<keyword evidence="8" id="KW-0732">Signal</keyword>
<comment type="function">
    <text evidence="13">Growth factor that mediates its effects via EGFR, ERBB2 and ERBB4. Required for normal cardiac valve formation and normal heart function. Promotes smooth muscle cell proliferation. May be involved in macrophage-mediated cellular proliferation. It is mitogenic for fibroblasts, but not endothelial cells. It is able to bind EGF receptor/EGFR with higher affinity than EGF itself and is a far more potent mitogen for smooth muscle cells than EGF. Also acts as a diphtheria toxin receptor.</text>
</comment>
<evidence type="ECO:0000256" key="13">
    <source>
        <dbReference type="ARBA" id="ARBA00037587"/>
    </source>
</evidence>
<dbReference type="GO" id="GO:0008083">
    <property type="term" value="F:growth factor activity"/>
    <property type="evidence" value="ECO:0000318"/>
    <property type="project" value="GO_Central"/>
</dbReference>
<keyword evidence="9 17" id="KW-1133">Transmembrane helix</keyword>
<dbReference type="GO" id="GO:0005615">
    <property type="term" value="C:extracellular space"/>
    <property type="evidence" value="ECO:0000318"/>
    <property type="project" value="GO_Central"/>
</dbReference>
<feature type="compositionally biased region" description="Polar residues" evidence="16">
    <location>
        <begin position="95"/>
        <end position="104"/>
    </location>
</feature>
<evidence type="ECO:0000256" key="2">
    <source>
        <dbReference type="ARBA" id="ARBA00004251"/>
    </source>
</evidence>
<comment type="caution">
    <text evidence="15">Lacks conserved residue(s) required for the propagation of feature annotation.</text>
</comment>
<keyword evidence="20" id="KW-1185">Reference proteome</keyword>
<dbReference type="ExpressionAtlas" id="F6RH07">
    <property type="expression patterns" value="baseline"/>
</dbReference>
<reference evidence="19" key="3">
    <citation type="submission" date="2025-09" db="UniProtKB">
        <authorList>
            <consortium name="Ensembl"/>
        </authorList>
    </citation>
    <scope>IDENTIFICATION</scope>
    <source>
        <strain evidence="19">Thoroughbred</strain>
    </source>
</reference>
<keyword evidence="7 17" id="KW-0812">Transmembrane</keyword>
<keyword evidence="4" id="KW-0964">Secreted</keyword>
<name>F6RH07_HORSE</name>
<evidence type="ECO:0000256" key="17">
    <source>
        <dbReference type="SAM" id="Phobius"/>
    </source>
</evidence>
<comment type="subcellular location">
    <subcellularLocation>
        <location evidence="2">Cell membrane</location>
        <topology evidence="2">Single-pass type I membrane protein</topology>
    </subcellularLocation>
    <subcellularLocation>
        <location evidence="1">Secreted</location>
        <location evidence="1">Extracellular space</location>
    </subcellularLocation>
</comment>
<evidence type="ECO:0000256" key="8">
    <source>
        <dbReference type="ARBA" id="ARBA00022729"/>
    </source>
</evidence>
<feature type="compositionally biased region" description="Polar residues" evidence="16">
    <location>
        <begin position="190"/>
        <end position="203"/>
    </location>
</feature>
<sequence length="362" mass="38489">MRAPPRTPAPFPRRAPGVGGCAAAPGAGRASRRGRGMGRRGPGRGFSASGSLIPGRAPRSAQSTEGAARGTRLVCLTQAPGLRRADRRTDGVNRHTPSTDSSAQVPARLAPRGRHQIVPGGIACTPPAPALVPAPRGRRLESDCCLAASAESGTMKLLPLVVLKLLVAAVLSALVTGESLERLRRGLAAGTSNLDSPTESTDQLLPPGGDRGGEVPDLQGADLDLFRAAFSSKPQALVTPSKEERGKKKKKGKGLGKKRDPCLRKYKDFCIHGECKYVKELRAPSCICHPGYHGERCHGLTLPVENRLYTYDHTTILAVVAVVLSSVCLLVIVGLLMFRYHRRGGYDVENEEKVKLGMTTSH</sequence>
<dbReference type="GO" id="GO:0005154">
    <property type="term" value="F:epidermal growth factor receptor binding"/>
    <property type="evidence" value="ECO:0000318"/>
    <property type="project" value="GO_Central"/>
</dbReference>
<dbReference type="GO" id="GO:0008284">
    <property type="term" value="P:positive regulation of cell population proliferation"/>
    <property type="evidence" value="ECO:0000318"/>
    <property type="project" value="GO_Central"/>
</dbReference>
<evidence type="ECO:0000313" key="21">
    <source>
        <dbReference type="VGNC" id="VGNC:55435"/>
    </source>
</evidence>
<dbReference type="PROSITE" id="PS01186">
    <property type="entry name" value="EGF_2"/>
    <property type="match status" value="1"/>
</dbReference>
<feature type="domain" description="EGF-like" evidence="18">
    <location>
        <begin position="258"/>
        <end position="298"/>
    </location>
</feature>
<keyword evidence="11 17" id="KW-0472">Membrane</keyword>
<feature type="region of interest" description="Disordered" evidence="16">
    <location>
        <begin position="234"/>
        <end position="258"/>
    </location>
</feature>
<keyword evidence="3" id="KW-1003">Cell membrane</keyword>
<dbReference type="Ensembl" id="ENSECAT00000010964.3">
    <property type="protein sequence ID" value="ENSECAP00000008520.2"/>
    <property type="gene ID" value="ENSECAG00000010656.3"/>
</dbReference>
<dbReference type="Gene3D" id="2.10.25.10">
    <property type="entry name" value="Laminin"/>
    <property type="match status" value="1"/>
</dbReference>
<evidence type="ECO:0000259" key="18">
    <source>
        <dbReference type="PROSITE" id="PS50026"/>
    </source>
</evidence>
<keyword evidence="6" id="KW-0358">Heparin-binding</keyword>
<evidence type="ECO:0000256" key="11">
    <source>
        <dbReference type="ARBA" id="ARBA00023136"/>
    </source>
</evidence>
<evidence type="ECO:0000256" key="16">
    <source>
        <dbReference type="SAM" id="MobiDB-lite"/>
    </source>
</evidence>
<dbReference type="FunFam" id="2.10.25.10:FF:000158">
    <property type="entry name" value="proheparin-binding EGF-like growth factor"/>
    <property type="match status" value="1"/>
</dbReference>
<evidence type="ECO:0000313" key="19">
    <source>
        <dbReference type="Ensembl" id="ENSECAP00000008520.2"/>
    </source>
</evidence>
<dbReference type="PROSITE" id="PS00022">
    <property type="entry name" value="EGF_1"/>
    <property type="match status" value="1"/>
</dbReference>
<feature type="region of interest" description="Disordered" evidence="16">
    <location>
        <begin position="1"/>
        <end position="108"/>
    </location>
</feature>
<dbReference type="PANTHER" id="PTHR10740">
    <property type="entry name" value="TRANSFORMING GROWTH FACTOR ALPHA"/>
    <property type="match status" value="1"/>
</dbReference>
<evidence type="ECO:0000256" key="12">
    <source>
        <dbReference type="ARBA" id="ARBA00023157"/>
    </source>
</evidence>
<reference evidence="19 20" key="1">
    <citation type="journal article" date="2009" name="Science">
        <title>Genome sequence, comparative analysis, and population genetics of the domestic horse.</title>
        <authorList>
            <consortium name="Broad Institute Genome Sequencing Platform"/>
            <consortium name="Broad Institute Whole Genome Assembly Team"/>
            <person name="Wade C.M."/>
            <person name="Giulotto E."/>
            <person name="Sigurdsson S."/>
            <person name="Zoli M."/>
            <person name="Gnerre S."/>
            <person name="Imsland F."/>
            <person name="Lear T.L."/>
            <person name="Adelson D.L."/>
            <person name="Bailey E."/>
            <person name="Bellone R.R."/>
            <person name="Bloecker H."/>
            <person name="Distl O."/>
            <person name="Edgar R.C."/>
            <person name="Garber M."/>
            <person name="Leeb T."/>
            <person name="Mauceli E."/>
            <person name="MacLeod J.N."/>
            <person name="Penedo M.C.T."/>
            <person name="Raison J.M."/>
            <person name="Sharpe T."/>
            <person name="Vogel J."/>
            <person name="Andersson L."/>
            <person name="Antczak D.F."/>
            <person name="Biagi T."/>
            <person name="Binns M.M."/>
            <person name="Chowdhary B.P."/>
            <person name="Coleman S.J."/>
            <person name="Della Valle G."/>
            <person name="Fryc S."/>
            <person name="Guerin G."/>
            <person name="Hasegawa T."/>
            <person name="Hill E.W."/>
            <person name="Jurka J."/>
            <person name="Kiialainen A."/>
            <person name="Lindgren G."/>
            <person name="Liu J."/>
            <person name="Magnani E."/>
            <person name="Mickelson J.R."/>
            <person name="Murray J."/>
            <person name="Nergadze S.G."/>
            <person name="Onofrio R."/>
            <person name="Pedroni S."/>
            <person name="Piras M.F."/>
            <person name="Raudsepp T."/>
            <person name="Rocchi M."/>
            <person name="Roeed K.H."/>
            <person name="Ryder O.A."/>
            <person name="Searle S."/>
            <person name="Skow L."/>
            <person name="Swinburne J.E."/>
            <person name="Syvaenen A.C."/>
            <person name="Tozaki T."/>
            <person name="Valberg S.J."/>
            <person name="Vaudin M."/>
            <person name="White J.R."/>
            <person name="Zody M.C."/>
            <person name="Lander E.S."/>
            <person name="Lindblad-Toh K."/>
        </authorList>
    </citation>
    <scope>NUCLEOTIDE SEQUENCE [LARGE SCALE GENOMIC DNA]</scope>
    <source>
        <strain evidence="19 20">Thoroughbred</strain>
    </source>
</reference>
<dbReference type="HOGENOM" id="CLU_156272_0_0_1"/>
<evidence type="ECO:0000256" key="15">
    <source>
        <dbReference type="PROSITE-ProRule" id="PRU00076"/>
    </source>
</evidence>
<feature type="disulfide bond" evidence="15">
    <location>
        <begin position="288"/>
        <end position="297"/>
    </location>
</feature>
<feature type="compositionally biased region" description="Basic residues" evidence="16">
    <location>
        <begin position="247"/>
        <end position="256"/>
    </location>
</feature>
<dbReference type="GO" id="GO:0008201">
    <property type="term" value="F:heparin binding"/>
    <property type="evidence" value="ECO:0000318"/>
    <property type="project" value="GO_Central"/>
</dbReference>
<dbReference type="Bgee" id="ENSECAG00000010656">
    <property type="expression patterns" value="Expressed in chorionic villus and 23 other cell types or tissues"/>
</dbReference>
<evidence type="ECO:0000256" key="9">
    <source>
        <dbReference type="ARBA" id="ARBA00022989"/>
    </source>
</evidence>
<feature type="compositionally biased region" description="Pro residues" evidence="16">
    <location>
        <begin position="1"/>
        <end position="13"/>
    </location>
</feature>
<accession>F6RH07</accession>
<gene>
    <name evidence="19 21" type="primary">HBEGF</name>
</gene>
<dbReference type="VGNC" id="VGNC:55435">
    <property type="gene designation" value="HBEGF"/>
</dbReference>
<feature type="region of interest" description="Disordered" evidence="16">
    <location>
        <begin position="190"/>
        <end position="216"/>
    </location>
</feature>
<organism evidence="19 20">
    <name type="scientific">Equus caballus</name>
    <name type="common">Horse</name>
    <dbReference type="NCBI Taxonomy" id="9796"/>
    <lineage>
        <taxon>Eukaryota</taxon>
        <taxon>Metazoa</taxon>
        <taxon>Chordata</taxon>
        <taxon>Craniata</taxon>
        <taxon>Vertebrata</taxon>
        <taxon>Euteleostomi</taxon>
        <taxon>Mammalia</taxon>
        <taxon>Eutheria</taxon>
        <taxon>Laurasiatheria</taxon>
        <taxon>Perissodactyla</taxon>
        <taxon>Equidae</taxon>
        <taxon>Equus</taxon>
    </lineage>
</organism>
<evidence type="ECO:0000256" key="14">
    <source>
        <dbReference type="ARBA" id="ARBA00040098"/>
    </source>
</evidence>
<evidence type="ECO:0000256" key="5">
    <source>
        <dbReference type="ARBA" id="ARBA00022536"/>
    </source>
</evidence>
<keyword evidence="10" id="KW-0339">Growth factor</keyword>
<protein>
    <recommendedName>
        <fullName evidence="14">Proheparin-binding EGF-like growth factor</fullName>
    </recommendedName>
</protein>